<evidence type="ECO:0000313" key="6">
    <source>
        <dbReference type="Proteomes" id="UP001652431"/>
    </source>
</evidence>
<organism evidence="5 6">
    <name type="scientific">Dorea acetigenes</name>
    <dbReference type="NCBI Taxonomy" id="2981787"/>
    <lineage>
        <taxon>Bacteria</taxon>
        <taxon>Bacillati</taxon>
        <taxon>Bacillota</taxon>
        <taxon>Clostridia</taxon>
        <taxon>Lachnospirales</taxon>
        <taxon>Lachnospiraceae</taxon>
        <taxon>Dorea</taxon>
    </lineage>
</organism>
<name>A0ABT2RM67_9FIRM</name>
<feature type="domain" description="NADP-dependent oxidoreductase" evidence="4">
    <location>
        <begin position="19"/>
        <end position="263"/>
    </location>
</feature>
<dbReference type="RefSeq" id="WP_262575209.1">
    <property type="nucleotide sequence ID" value="NZ_JAOQJU010000007.1"/>
</dbReference>
<accession>A0ABT2RM67</accession>
<reference evidence="5 6" key="1">
    <citation type="journal article" date="2021" name="ISME Commun">
        <title>Automated analysis of genomic sequences facilitates high-throughput and comprehensive description of bacteria.</title>
        <authorList>
            <person name="Hitch T.C.A."/>
        </authorList>
    </citation>
    <scope>NUCLEOTIDE SEQUENCE [LARGE SCALE GENOMIC DNA]</scope>
    <source>
        <strain evidence="5 6">Sanger_03</strain>
    </source>
</reference>
<keyword evidence="3" id="KW-0560">Oxidoreductase</keyword>
<dbReference type="InterPro" id="IPR036812">
    <property type="entry name" value="NAD(P)_OxRdtase_dom_sf"/>
</dbReference>
<dbReference type="PANTHER" id="PTHR43827:SF3">
    <property type="entry name" value="NADP-DEPENDENT OXIDOREDUCTASE DOMAIN-CONTAINING PROTEIN"/>
    <property type="match status" value="1"/>
</dbReference>
<protein>
    <submittedName>
        <fullName evidence="5">Aldo/keto reductase</fullName>
    </submittedName>
</protein>
<dbReference type="PROSITE" id="PS00063">
    <property type="entry name" value="ALDOKETO_REDUCTASE_3"/>
    <property type="match status" value="1"/>
</dbReference>
<comment type="similarity">
    <text evidence="1">Belongs to the aldo/keto reductase family.</text>
</comment>
<dbReference type="PRINTS" id="PR00069">
    <property type="entry name" value="ALDKETRDTASE"/>
</dbReference>
<proteinExistence type="inferred from homology"/>
<comment type="caution">
    <text evidence="5">The sequence shown here is derived from an EMBL/GenBank/DDBJ whole genome shotgun (WGS) entry which is preliminary data.</text>
</comment>
<dbReference type="Proteomes" id="UP001652431">
    <property type="component" value="Unassembled WGS sequence"/>
</dbReference>
<evidence type="ECO:0000256" key="3">
    <source>
        <dbReference type="ARBA" id="ARBA00023002"/>
    </source>
</evidence>
<evidence type="ECO:0000259" key="4">
    <source>
        <dbReference type="Pfam" id="PF00248"/>
    </source>
</evidence>
<gene>
    <name evidence="5" type="ORF">OCV99_08005</name>
</gene>
<sequence length="287" mass="32640">MKTIYDTFELNNGIGNPCLGFGTFKSADGKSAEVLKMAIDAGYRYFDTASFYGTEPYLAEAIEDSGIKREEFFITSKAWKTEMGYRQVKQAFEKSLENLRTDYLDMYLIHWPLPEEGYTDWKKLDIETWTALEELYDAGKVKAIGVSNFLPHHIENLLQNCRIKPAVDQIEFHPGYTQEMTVEYCKNHQILVQAWSPIGRSVLLGNAMLQEIAGHYQVSVAQLCIRYALQRGIVPLPKSSSAERMKQNQDVFGFEISREDMFRMGTMAQTGWSGQHPDTGSVVAPSR</sequence>
<evidence type="ECO:0000256" key="2">
    <source>
        <dbReference type="ARBA" id="ARBA00022857"/>
    </source>
</evidence>
<dbReference type="CDD" id="cd19071">
    <property type="entry name" value="AKR_AKR1-5-like"/>
    <property type="match status" value="1"/>
</dbReference>
<dbReference type="EMBL" id="JAOQJU010000007">
    <property type="protein sequence ID" value="MCU6686492.1"/>
    <property type="molecule type" value="Genomic_DNA"/>
</dbReference>
<dbReference type="InterPro" id="IPR018170">
    <property type="entry name" value="Aldo/ket_reductase_CS"/>
</dbReference>
<dbReference type="Pfam" id="PF00248">
    <property type="entry name" value="Aldo_ket_red"/>
    <property type="match status" value="1"/>
</dbReference>
<evidence type="ECO:0000313" key="5">
    <source>
        <dbReference type="EMBL" id="MCU6686492.1"/>
    </source>
</evidence>
<dbReference type="Gene3D" id="3.20.20.100">
    <property type="entry name" value="NADP-dependent oxidoreductase domain"/>
    <property type="match status" value="1"/>
</dbReference>
<dbReference type="SUPFAM" id="SSF51430">
    <property type="entry name" value="NAD(P)-linked oxidoreductase"/>
    <property type="match status" value="1"/>
</dbReference>
<dbReference type="PANTHER" id="PTHR43827">
    <property type="entry name" value="2,5-DIKETO-D-GLUCONIC ACID REDUCTASE"/>
    <property type="match status" value="1"/>
</dbReference>
<dbReference type="PIRSF" id="PIRSF000097">
    <property type="entry name" value="AKR"/>
    <property type="match status" value="1"/>
</dbReference>
<dbReference type="PROSITE" id="PS00062">
    <property type="entry name" value="ALDOKETO_REDUCTASE_2"/>
    <property type="match status" value="1"/>
</dbReference>
<keyword evidence="2" id="KW-0521">NADP</keyword>
<dbReference type="InterPro" id="IPR023210">
    <property type="entry name" value="NADP_OxRdtase_dom"/>
</dbReference>
<keyword evidence="6" id="KW-1185">Reference proteome</keyword>
<evidence type="ECO:0000256" key="1">
    <source>
        <dbReference type="ARBA" id="ARBA00007905"/>
    </source>
</evidence>
<dbReference type="InterPro" id="IPR020471">
    <property type="entry name" value="AKR"/>
</dbReference>